<keyword evidence="2" id="KW-1185">Reference proteome</keyword>
<evidence type="ECO:0000313" key="1">
    <source>
        <dbReference type="EMBL" id="SDD05526.1"/>
    </source>
</evidence>
<organism evidence="1 2">
    <name type="scientific">Melghirimyces thermohalophilus</name>
    <dbReference type="NCBI Taxonomy" id="1236220"/>
    <lineage>
        <taxon>Bacteria</taxon>
        <taxon>Bacillati</taxon>
        <taxon>Bacillota</taxon>
        <taxon>Bacilli</taxon>
        <taxon>Bacillales</taxon>
        <taxon>Thermoactinomycetaceae</taxon>
        <taxon>Melghirimyces</taxon>
    </lineage>
</organism>
<proteinExistence type="predicted"/>
<evidence type="ECO:0000313" key="2">
    <source>
        <dbReference type="Proteomes" id="UP000199387"/>
    </source>
</evidence>
<accession>A0A1G6RNL2</accession>
<protein>
    <submittedName>
        <fullName evidence="1">Uncharacterized protein</fullName>
    </submittedName>
</protein>
<gene>
    <name evidence="1" type="ORF">SAMN04488112_12914</name>
</gene>
<dbReference type="AlphaFoldDB" id="A0A1G6RNL2"/>
<dbReference type="STRING" id="1236220.SAMN04488112_12914"/>
<reference evidence="1 2" key="1">
    <citation type="submission" date="2016-10" db="EMBL/GenBank/DDBJ databases">
        <authorList>
            <person name="de Groot N.N."/>
        </authorList>
    </citation>
    <scope>NUCLEOTIDE SEQUENCE [LARGE SCALE GENOMIC DNA]</scope>
    <source>
        <strain evidence="1 2">DSM 45514</strain>
    </source>
</reference>
<dbReference type="EMBL" id="FMZA01000029">
    <property type="protein sequence ID" value="SDD05526.1"/>
    <property type="molecule type" value="Genomic_DNA"/>
</dbReference>
<dbReference type="Proteomes" id="UP000199387">
    <property type="component" value="Unassembled WGS sequence"/>
</dbReference>
<name>A0A1G6RNL2_9BACL</name>
<sequence>MMNKISDLLTKVIMMHQTQEPNSEKGFEKIYVLLRAKIRKETNPQPLAEALNRDIGELMYPHISLMFEIYQRAIQLDPTNENLITDFVDYVDIHSGPDWQEEVEQIRSLLHQNQIEEASNTALQIDYHKWDEISHPSSHKL</sequence>